<protein>
    <submittedName>
        <fullName evidence="1">Uncharacterized protein</fullName>
    </submittedName>
</protein>
<organism evidence="1">
    <name type="scientific">marine sediment metagenome</name>
    <dbReference type="NCBI Taxonomy" id="412755"/>
    <lineage>
        <taxon>unclassified sequences</taxon>
        <taxon>metagenomes</taxon>
        <taxon>ecological metagenomes</taxon>
    </lineage>
</organism>
<dbReference type="AlphaFoldDB" id="X1BFL5"/>
<proteinExistence type="predicted"/>
<name>X1BFL5_9ZZZZ</name>
<sequence>MIDLIGRIKRILTQTDKLAGEAIVEGTESELWNTAEQDLVSLGVAVTRKKIHSLIVDISQLTATATITIRLYMKVNGVERQLYEQTFVVGTDPDGCWIVNGTIGIHDGSNWLPVPKTGCRLTNAIIIISN</sequence>
<dbReference type="EMBL" id="BART01008244">
    <property type="protein sequence ID" value="GAG70816.1"/>
    <property type="molecule type" value="Genomic_DNA"/>
</dbReference>
<accession>X1BFL5</accession>
<gene>
    <name evidence="1" type="ORF">S01H4_18576</name>
</gene>
<evidence type="ECO:0000313" key="1">
    <source>
        <dbReference type="EMBL" id="GAG70816.1"/>
    </source>
</evidence>
<comment type="caution">
    <text evidence="1">The sequence shown here is derived from an EMBL/GenBank/DDBJ whole genome shotgun (WGS) entry which is preliminary data.</text>
</comment>
<reference evidence="1" key="1">
    <citation type="journal article" date="2014" name="Front. Microbiol.">
        <title>High frequency of phylogenetically diverse reductive dehalogenase-homologous genes in deep subseafloor sedimentary metagenomes.</title>
        <authorList>
            <person name="Kawai M."/>
            <person name="Futagami T."/>
            <person name="Toyoda A."/>
            <person name="Takaki Y."/>
            <person name="Nishi S."/>
            <person name="Hori S."/>
            <person name="Arai W."/>
            <person name="Tsubouchi T."/>
            <person name="Morono Y."/>
            <person name="Uchiyama I."/>
            <person name="Ito T."/>
            <person name="Fujiyama A."/>
            <person name="Inagaki F."/>
            <person name="Takami H."/>
        </authorList>
    </citation>
    <scope>NUCLEOTIDE SEQUENCE</scope>
    <source>
        <strain evidence="1">Expedition CK06-06</strain>
    </source>
</reference>